<dbReference type="InterPro" id="IPR006917">
    <property type="entry name" value="SOUL_heme-bd"/>
</dbReference>
<organism evidence="3 4">
    <name type="scientific">Volvox africanus</name>
    <dbReference type="NCBI Taxonomy" id="51714"/>
    <lineage>
        <taxon>Eukaryota</taxon>
        <taxon>Viridiplantae</taxon>
        <taxon>Chlorophyta</taxon>
        <taxon>core chlorophytes</taxon>
        <taxon>Chlorophyceae</taxon>
        <taxon>CS clade</taxon>
        <taxon>Chlamydomonadales</taxon>
        <taxon>Volvocaceae</taxon>
        <taxon>Volvox</taxon>
    </lineage>
</organism>
<dbReference type="SUPFAM" id="SSF55136">
    <property type="entry name" value="Probable bacterial effector-binding domain"/>
    <property type="match status" value="1"/>
</dbReference>
<dbReference type="Gene3D" id="3.20.80.10">
    <property type="entry name" value="Regulatory factor, effector binding domain"/>
    <property type="match status" value="1"/>
</dbReference>
<dbReference type="Pfam" id="PF04832">
    <property type="entry name" value="SOUL"/>
    <property type="match status" value="1"/>
</dbReference>
<sequence>EVDIFVRSFDGYATGARIHRVASSFLRDLYDEGHRVDCRTAYIAQYSPPFQPVLRYNEIWFLRRRRHSAAESSDTTAADDVALDDSCDFLGAAGSEPDQPAKEQPSKQALEQEIFDTVADVVSEARRNGVFVNPVAMQA</sequence>
<proteinExistence type="inferred from homology"/>
<keyword evidence="4" id="KW-1185">Reference proteome</keyword>
<dbReference type="Proteomes" id="UP000747399">
    <property type="component" value="Unassembled WGS sequence"/>
</dbReference>
<comment type="similarity">
    <text evidence="1">Belongs to the HEBP family.</text>
</comment>
<dbReference type="EMBL" id="BNCO01000009">
    <property type="protein sequence ID" value="GIL50502.1"/>
    <property type="molecule type" value="Genomic_DNA"/>
</dbReference>
<gene>
    <name evidence="3" type="ORF">Vafri_6638</name>
</gene>
<protein>
    <submittedName>
        <fullName evidence="3">Uncharacterized protein</fullName>
    </submittedName>
</protein>
<evidence type="ECO:0000256" key="2">
    <source>
        <dbReference type="SAM" id="MobiDB-lite"/>
    </source>
</evidence>
<comment type="caution">
    <text evidence="3">The sequence shown here is derived from an EMBL/GenBank/DDBJ whole genome shotgun (WGS) entry which is preliminary data.</text>
</comment>
<name>A0A8J4AZI8_9CHLO</name>
<reference evidence="3" key="1">
    <citation type="journal article" date="2021" name="Proc. Natl. Acad. Sci. U.S.A.">
        <title>Three genomes in the algal genus Volvox reveal the fate of a haploid sex-determining region after a transition to homothallism.</title>
        <authorList>
            <person name="Yamamoto K."/>
            <person name="Hamaji T."/>
            <person name="Kawai-Toyooka H."/>
            <person name="Matsuzaki R."/>
            <person name="Takahashi F."/>
            <person name="Nishimura Y."/>
            <person name="Kawachi M."/>
            <person name="Noguchi H."/>
            <person name="Minakuchi Y."/>
            <person name="Umen J.G."/>
            <person name="Toyoda A."/>
            <person name="Nozaki H."/>
        </authorList>
    </citation>
    <scope>NUCLEOTIDE SEQUENCE</scope>
    <source>
        <strain evidence="3">NIES-3780</strain>
    </source>
</reference>
<evidence type="ECO:0000313" key="4">
    <source>
        <dbReference type="Proteomes" id="UP000747399"/>
    </source>
</evidence>
<dbReference type="AlphaFoldDB" id="A0A8J4AZI8"/>
<evidence type="ECO:0000256" key="1">
    <source>
        <dbReference type="ARBA" id="ARBA00009817"/>
    </source>
</evidence>
<feature type="non-terminal residue" evidence="3">
    <location>
        <position position="139"/>
    </location>
</feature>
<evidence type="ECO:0000313" key="3">
    <source>
        <dbReference type="EMBL" id="GIL50502.1"/>
    </source>
</evidence>
<accession>A0A8J4AZI8</accession>
<dbReference type="InterPro" id="IPR011256">
    <property type="entry name" value="Reg_factor_effector_dom_sf"/>
</dbReference>
<feature type="region of interest" description="Disordered" evidence="2">
    <location>
        <begin position="88"/>
        <end position="110"/>
    </location>
</feature>